<feature type="compositionally biased region" description="Pro residues" evidence="1">
    <location>
        <begin position="61"/>
        <end position="72"/>
    </location>
</feature>
<keyword evidence="3" id="KW-1185">Reference proteome</keyword>
<feature type="region of interest" description="Disordered" evidence="1">
    <location>
        <begin position="29"/>
        <end position="109"/>
    </location>
</feature>
<dbReference type="AlphaFoldDB" id="A0A9P5XVE3"/>
<proteinExistence type="predicted"/>
<sequence>MTEYDFSPEAYHRHLENMHGISRWVDQTEQNRPQFENAAALTARGGKEHRGRLGKKRSSRRPPPPPPLPLPPQHGMVHMPQYPTSPYSGSSSQGFGYSSAPNSPGPMPTLSLYQQPSQYLSPMPSYGYGVPPPYPPSGYMQGYPASPSHSHGYGSSYAFPPPQPPFGQFPGMVVGGNMVAPGYVILPQSSGRRSHRRRSMSYVYV</sequence>
<reference evidence="2" key="1">
    <citation type="submission" date="2020-11" db="EMBL/GenBank/DDBJ databases">
        <authorList>
            <consortium name="DOE Joint Genome Institute"/>
            <person name="Ahrendt S."/>
            <person name="Riley R."/>
            <person name="Andreopoulos W."/>
            <person name="Labutti K."/>
            <person name="Pangilinan J."/>
            <person name="Ruiz-Duenas F.J."/>
            <person name="Barrasa J.M."/>
            <person name="Sanchez-Garcia M."/>
            <person name="Camarero S."/>
            <person name="Miyauchi S."/>
            <person name="Serrano A."/>
            <person name="Linde D."/>
            <person name="Babiker R."/>
            <person name="Drula E."/>
            <person name="Ayuso-Fernandez I."/>
            <person name="Pacheco R."/>
            <person name="Padilla G."/>
            <person name="Ferreira P."/>
            <person name="Barriuso J."/>
            <person name="Kellner H."/>
            <person name="Castanera R."/>
            <person name="Alfaro M."/>
            <person name="Ramirez L."/>
            <person name="Pisabarro A.G."/>
            <person name="Kuo A."/>
            <person name="Tritt A."/>
            <person name="Lipzen A."/>
            <person name="He G."/>
            <person name="Yan M."/>
            <person name="Ng V."/>
            <person name="Cullen D."/>
            <person name="Martin F."/>
            <person name="Rosso M.-N."/>
            <person name="Henrissat B."/>
            <person name="Hibbett D."/>
            <person name="Martinez A.T."/>
            <person name="Grigoriev I.V."/>
        </authorList>
    </citation>
    <scope>NUCLEOTIDE SEQUENCE</scope>
    <source>
        <strain evidence="2">CBS 247.69</strain>
    </source>
</reference>
<accession>A0A9P5XVE3</accession>
<evidence type="ECO:0000313" key="2">
    <source>
        <dbReference type="EMBL" id="KAF9457302.1"/>
    </source>
</evidence>
<dbReference type="EMBL" id="MU150378">
    <property type="protein sequence ID" value="KAF9457302.1"/>
    <property type="molecule type" value="Genomic_DNA"/>
</dbReference>
<dbReference type="OrthoDB" id="2976199at2759"/>
<feature type="compositionally biased region" description="Basic residues" evidence="1">
    <location>
        <begin position="47"/>
        <end position="60"/>
    </location>
</feature>
<comment type="caution">
    <text evidence="2">The sequence shown here is derived from an EMBL/GenBank/DDBJ whole genome shotgun (WGS) entry which is preliminary data.</text>
</comment>
<evidence type="ECO:0000256" key="1">
    <source>
        <dbReference type="SAM" id="MobiDB-lite"/>
    </source>
</evidence>
<dbReference type="Proteomes" id="UP000807353">
    <property type="component" value="Unassembled WGS sequence"/>
</dbReference>
<evidence type="ECO:0000313" key="3">
    <source>
        <dbReference type="Proteomes" id="UP000807353"/>
    </source>
</evidence>
<feature type="compositionally biased region" description="Low complexity" evidence="1">
    <location>
        <begin position="80"/>
        <end position="99"/>
    </location>
</feature>
<protein>
    <submittedName>
        <fullName evidence="2">Uncharacterized protein</fullName>
    </submittedName>
</protein>
<gene>
    <name evidence="2" type="ORF">BDZ94DRAFT_1240904</name>
</gene>
<organism evidence="2 3">
    <name type="scientific">Collybia nuda</name>
    <dbReference type="NCBI Taxonomy" id="64659"/>
    <lineage>
        <taxon>Eukaryota</taxon>
        <taxon>Fungi</taxon>
        <taxon>Dikarya</taxon>
        <taxon>Basidiomycota</taxon>
        <taxon>Agaricomycotina</taxon>
        <taxon>Agaricomycetes</taxon>
        <taxon>Agaricomycetidae</taxon>
        <taxon>Agaricales</taxon>
        <taxon>Tricholomatineae</taxon>
        <taxon>Clitocybaceae</taxon>
        <taxon>Collybia</taxon>
    </lineage>
</organism>
<name>A0A9P5XVE3_9AGAR</name>